<keyword evidence="2 3" id="KW-0690">Ribosome biogenesis</keyword>
<sequence>MVNETAIQQIEQLVDQLLAADPEYFRVFVKIKPTNNVKVFIDGDKGMPIEKCVYFNRQLYKLIEESGMYPEGEFSLEVSSPGVDEPLKMHRQYFKNIGRPVEVQFNDGTKKEGKLLEVAESDIILEHTTGKGKKAVTQQLVIPFDNIKATIVQIQF</sequence>
<name>A0A3E1NPX6_9BACT</name>
<feature type="domain" description="Ribosome maturation factor RimP C-terminal" evidence="5">
    <location>
        <begin position="87"/>
        <end position="156"/>
    </location>
</feature>
<dbReference type="Pfam" id="PF02576">
    <property type="entry name" value="RimP_N"/>
    <property type="match status" value="1"/>
</dbReference>
<dbReference type="Pfam" id="PF17384">
    <property type="entry name" value="DUF150_C"/>
    <property type="match status" value="1"/>
</dbReference>
<organism evidence="6 7">
    <name type="scientific">Deminuibacter soli</name>
    <dbReference type="NCBI Taxonomy" id="2291815"/>
    <lineage>
        <taxon>Bacteria</taxon>
        <taxon>Pseudomonadati</taxon>
        <taxon>Bacteroidota</taxon>
        <taxon>Chitinophagia</taxon>
        <taxon>Chitinophagales</taxon>
        <taxon>Chitinophagaceae</taxon>
        <taxon>Deminuibacter</taxon>
    </lineage>
</organism>
<dbReference type="HAMAP" id="MF_01077">
    <property type="entry name" value="RimP"/>
    <property type="match status" value="1"/>
</dbReference>
<dbReference type="PANTHER" id="PTHR33867:SF1">
    <property type="entry name" value="RIBOSOME MATURATION FACTOR RIMP"/>
    <property type="match status" value="1"/>
</dbReference>
<dbReference type="InterPro" id="IPR035956">
    <property type="entry name" value="RimP_N_sf"/>
</dbReference>
<reference evidence="6 7" key="1">
    <citation type="submission" date="2018-08" db="EMBL/GenBank/DDBJ databases">
        <title>Chitinophagaceae sp. K23C18032701, a novel bacterium isolated from forest soil.</title>
        <authorList>
            <person name="Wang C."/>
        </authorList>
    </citation>
    <scope>NUCLEOTIDE SEQUENCE [LARGE SCALE GENOMIC DNA]</scope>
    <source>
        <strain evidence="6 7">K23C18032701</strain>
    </source>
</reference>
<evidence type="ECO:0000313" key="6">
    <source>
        <dbReference type="EMBL" id="RFM29999.1"/>
    </source>
</evidence>
<gene>
    <name evidence="3" type="primary">rimP</name>
    <name evidence="6" type="ORF">DXN05_03235</name>
</gene>
<evidence type="ECO:0000256" key="1">
    <source>
        <dbReference type="ARBA" id="ARBA00022490"/>
    </source>
</evidence>
<dbReference type="SUPFAM" id="SSF75420">
    <property type="entry name" value="YhbC-like, N-terminal domain"/>
    <property type="match status" value="1"/>
</dbReference>
<keyword evidence="1 3" id="KW-0963">Cytoplasm</keyword>
<evidence type="ECO:0000259" key="5">
    <source>
        <dbReference type="Pfam" id="PF17384"/>
    </source>
</evidence>
<dbReference type="Gene3D" id="3.30.300.70">
    <property type="entry name" value="RimP-like superfamily, N-terminal"/>
    <property type="match status" value="1"/>
</dbReference>
<protein>
    <recommendedName>
        <fullName evidence="3">Ribosome maturation factor RimP</fullName>
    </recommendedName>
</protein>
<comment type="subcellular location">
    <subcellularLocation>
        <location evidence="3">Cytoplasm</location>
    </subcellularLocation>
</comment>
<dbReference type="InterPro" id="IPR028989">
    <property type="entry name" value="RimP_N"/>
</dbReference>
<comment type="caution">
    <text evidence="6">The sequence shown here is derived from an EMBL/GenBank/DDBJ whole genome shotgun (WGS) entry which is preliminary data.</text>
</comment>
<comment type="function">
    <text evidence="3">Required for maturation of 30S ribosomal subunits.</text>
</comment>
<dbReference type="RefSeq" id="WP_116845755.1">
    <property type="nucleotide sequence ID" value="NZ_QTJU01000001.1"/>
</dbReference>
<dbReference type="GO" id="GO:0005829">
    <property type="term" value="C:cytosol"/>
    <property type="evidence" value="ECO:0007669"/>
    <property type="project" value="TreeGrafter"/>
</dbReference>
<evidence type="ECO:0000256" key="3">
    <source>
        <dbReference type="HAMAP-Rule" id="MF_01077"/>
    </source>
</evidence>
<proteinExistence type="inferred from homology"/>
<dbReference type="PANTHER" id="PTHR33867">
    <property type="entry name" value="RIBOSOME MATURATION FACTOR RIMP"/>
    <property type="match status" value="1"/>
</dbReference>
<keyword evidence="7" id="KW-1185">Reference proteome</keyword>
<dbReference type="CDD" id="cd01734">
    <property type="entry name" value="YlxS_C"/>
    <property type="match status" value="1"/>
</dbReference>
<dbReference type="EMBL" id="QTJU01000001">
    <property type="protein sequence ID" value="RFM29999.1"/>
    <property type="molecule type" value="Genomic_DNA"/>
</dbReference>
<comment type="similarity">
    <text evidence="3">Belongs to the RimP family.</text>
</comment>
<accession>A0A3E1NPX6</accession>
<dbReference type="OrthoDB" id="9789702at2"/>
<evidence type="ECO:0000259" key="4">
    <source>
        <dbReference type="Pfam" id="PF02576"/>
    </source>
</evidence>
<evidence type="ECO:0000256" key="2">
    <source>
        <dbReference type="ARBA" id="ARBA00022517"/>
    </source>
</evidence>
<evidence type="ECO:0000313" key="7">
    <source>
        <dbReference type="Proteomes" id="UP000261284"/>
    </source>
</evidence>
<dbReference type="SUPFAM" id="SSF74942">
    <property type="entry name" value="YhbC-like, C-terminal domain"/>
    <property type="match status" value="1"/>
</dbReference>
<dbReference type="InterPro" id="IPR036847">
    <property type="entry name" value="RimP_C_sf"/>
</dbReference>
<dbReference type="GO" id="GO:0000028">
    <property type="term" value="P:ribosomal small subunit assembly"/>
    <property type="evidence" value="ECO:0007669"/>
    <property type="project" value="TreeGrafter"/>
</dbReference>
<dbReference type="GO" id="GO:0006412">
    <property type="term" value="P:translation"/>
    <property type="evidence" value="ECO:0007669"/>
    <property type="project" value="TreeGrafter"/>
</dbReference>
<dbReference type="Proteomes" id="UP000261284">
    <property type="component" value="Unassembled WGS sequence"/>
</dbReference>
<dbReference type="AlphaFoldDB" id="A0A3E1NPX6"/>
<dbReference type="InterPro" id="IPR003728">
    <property type="entry name" value="Ribosome_maturation_RimP"/>
</dbReference>
<feature type="domain" description="Ribosome maturation factor RimP N-terminal" evidence="4">
    <location>
        <begin position="31"/>
        <end position="84"/>
    </location>
</feature>
<dbReference type="InterPro" id="IPR028998">
    <property type="entry name" value="RimP_C"/>
</dbReference>